<accession>A0A087SQ39</accession>
<dbReference type="InterPro" id="IPR050865">
    <property type="entry name" value="BEACH_Domain"/>
</dbReference>
<protein>
    <submittedName>
        <fullName evidence="4">BEACH domain-containing protein lvsF</fullName>
    </submittedName>
</protein>
<dbReference type="GeneID" id="23616799"/>
<dbReference type="SUPFAM" id="SSF50998">
    <property type="entry name" value="Quinoprotein alcohol dehydrogenase-like"/>
    <property type="match status" value="1"/>
</dbReference>
<dbReference type="Gene3D" id="3.40.30.10">
    <property type="entry name" value="Glutaredoxin"/>
    <property type="match status" value="1"/>
</dbReference>
<dbReference type="SFLD" id="SFLDS00019">
    <property type="entry name" value="Glutathione_Transferase_(cytos"/>
    <property type="match status" value="1"/>
</dbReference>
<keyword evidence="5" id="KW-1185">Reference proteome</keyword>
<reference evidence="4 5" key="1">
    <citation type="journal article" date="2014" name="BMC Genomics">
        <title>Oil accumulation mechanisms of the oleaginous microalga Chlorella protothecoides revealed through its genome, transcriptomes, and proteomes.</title>
        <authorList>
            <person name="Gao C."/>
            <person name="Wang Y."/>
            <person name="Shen Y."/>
            <person name="Yan D."/>
            <person name="He X."/>
            <person name="Dai J."/>
            <person name="Wu Q."/>
        </authorList>
    </citation>
    <scope>NUCLEOTIDE SEQUENCE [LARGE SCALE GENOMIC DNA]</scope>
    <source>
        <strain evidence="4 5">0710</strain>
    </source>
</reference>
<evidence type="ECO:0000313" key="4">
    <source>
        <dbReference type="EMBL" id="KFM27843.1"/>
    </source>
</evidence>
<dbReference type="eggNOG" id="KOG1786">
    <property type="taxonomic scope" value="Eukaryota"/>
</dbReference>
<dbReference type="PANTHER" id="PTHR13743:SF123">
    <property type="entry name" value="PROTEIN FAN"/>
    <property type="match status" value="1"/>
</dbReference>
<dbReference type="SUPFAM" id="SSF47616">
    <property type="entry name" value="GST C-terminal domain-like"/>
    <property type="match status" value="1"/>
</dbReference>
<dbReference type="Proteomes" id="UP000028924">
    <property type="component" value="Unassembled WGS sequence"/>
</dbReference>
<sequence length="1086" mass="115550">MLSLYSSAPTRFSLLLLQEGEEYVHEFVAECAWPPQIPGNWQGRPVLAGHLRLATRSMFFDPDDLRVPIVRLPFEGVEGLEAVGSARSGDFLVQSRHAVRMRPGAADVPYAHDRSRPALAWRFCLAFAAMHDFMPQAQRVVAQRAAWLATPLARERVALALTPARLYAQPRHGLQGRSVRSARLADVAALARRRAGLRDVGLEAGSEWVRGATAAWQRGALSNFDYLLFCNLAAGRSFSDLAQYPVFPWVLADYASEALDLDKPGAFRDLTKPVGALNPARLAAARARYADMRDCTDDPPFLYGTHYSCPSYVLYWLVRAAPGHMLRLQGGRFDAPDRLFASVAGAWTSALANPADVKELIPEFYLPGAAGFLRNGLGLALGARQDGRPVGDVELPPWARGSPERFLSLQRAALEAPVVSANLHHWLDLVFGWKQRGAAALQAGNVFRHLTYEGAVDLEAMEKQNPGEAALLRLQIEEYGQTPRQLFDAPHPRRLVAPRAWDANGETPATSDGMAGLCLSLMASVLAAREEEGARAEPFTDDSQLALLDALDLAPGDSEEDGGPGMVAETEAPAPAALAPWWDDLVTLAVPPGLASPHASPQASPRPRDAKVLHRLTFGPAHGVTALAVAAGDGARNGTPTAFAATQSGQIRAVELESGKQVRCASLSAQPLTCLALARPDPRGHPLALAGGYDGEVRAYCARTGCSAGGWVPGDDAVSALCTLGSGVVVATASGGLAAWETGGGRHPWRPVGRSLGGGGAVLPLLDLEGLQGEGAWSLAALPAGSHPGPLILAGTEAGAVLGWDPRRGGAPAWRSVLGQDIVAGLSVDAGSAPRVSAAAADGRLRLLDLRRGGAVMADDTSGELASWITLLEKTLSFDIKEVDLENKSDEFKAKYASLHPGPDAPAKVPILDDADGTALFESLVVAYYLNDKYPEPALLPSEAAAKAKISLFIELFPPSIFSNAFSLVKAETRAQVAERLPALVQGLKTANALLTSLGSSEGGDYFAGAQYTLADIATSPLYHRAVHLLKGHRDIDIPAILQEHKLDRLAAWSKAVLERPSFQETAPDAEVVIKSMAKFVNPLSD</sequence>
<dbReference type="InterPro" id="IPR036282">
    <property type="entry name" value="Glutathione-S-Trfase_C_sf"/>
</dbReference>
<dbReference type="Pfam" id="PF25400">
    <property type="entry name" value="PH_FAN"/>
    <property type="match status" value="1"/>
</dbReference>
<dbReference type="InterPro" id="IPR010987">
    <property type="entry name" value="Glutathione-S-Trfase_C-like"/>
</dbReference>
<dbReference type="Gene3D" id="1.10.1540.10">
    <property type="entry name" value="BEACH domain"/>
    <property type="match status" value="1"/>
</dbReference>
<evidence type="ECO:0000259" key="1">
    <source>
        <dbReference type="PROSITE" id="PS50197"/>
    </source>
</evidence>
<dbReference type="SUPFAM" id="SSF81837">
    <property type="entry name" value="BEACH domain"/>
    <property type="match status" value="1"/>
</dbReference>
<dbReference type="SFLD" id="SFLDG00358">
    <property type="entry name" value="Main_(cytGST)"/>
    <property type="match status" value="1"/>
</dbReference>
<dbReference type="PANTHER" id="PTHR13743">
    <property type="entry name" value="BEIGE/BEACH-RELATED"/>
    <property type="match status" value="1"/>
</dbReference>
<dbReference type="EMBL" id="KL662157">
    <property type="protein sequence ID" value="KFM27843.1"/>
    <property type="molecule type" value="Genomic_DNA"/>
</dbReference>
<dbReference type="InterPro" id="IPR057496">
    <property type="entry name" value="FAN-like_PH"/>
</dbReference>
<organism evidence="4 5">
    <name type="scientific">Auxenochlorella protothecoides</name>
    <name type="common">Green microalga</name>
    <name type="synonym">Chlorella protothecoides</name>
    <dbReference type="NCBI Taxonomy" id="3075"/>
    <lineage>
        <taxon>Eukaryota</taxon>
        <taxon>Viridiplantae</taxon>
        <taxon>Chlorophyta</taxon>
        <taxon>core chlorophytes</taxon>
        <taxon>Trebouxiophyceae</taxon>
        <taxon>Chlorellales</taxon>
        <taxon>Chlorellaceae</taxon>
        <taxon>Auxenochlorella</taxon>
    </lineage>
</organism>
<dbReference type="SMART" id="SM01026">
    <property type="entry name" value="Beach"/>
    <property type="match status" value="1"/>
</dbReference>
<feature type="domain" description="GST N-terminal" evidence="2">
    <location>
        <begin position="869"/>
        <end position="938"/>
    </location>
</feature>
<dbReference type="InterPro" id="IPR004045">
    <property type="entry name" value="Glutathione_S-Trfase_N"/>
</dbReference>
<dbReference type="RefSeq" id="XP_011400832.1">
    <property type="nucleotide sequence ID" value="XM_011402530.1"/>
</dbReference>
<dbReference type="KEGG" id="apro:F751_5408"/>
<dbReference type="OrthoDB" id="26681at2759"/>
<dbReference type="PROSITE" id="PS50197">
    <property type="entry name" value="BEACH"/>
    <property type="match status" value="1"/>
</dbReference>
<evidence type="ECO:0000313" key="5">
    <source>
        <dbReference type="Proteomes" id="UP000028924"/>
    </source>
</evidence>
<dbReference type="InterPro" id="IPR015943">
    <property type="entry name" value="WD40/YVTN_repeat-like_dom_sf"/>
</dbReference>
<feature type="domain" description="GST C-terminal" evidence="3">
    <location>
        <begin position="940"/>
        <end position="1084"/>
    </location>
</feature>
<dbReference type="Gene3D" id="2.130.10.10">
    <property type="entry name" value="YVTN repeat-like/Quinoprotein amine dehydrogenase"/>
    <property type="match status" value="1"/>
</dbReference>
<evidence type="ECO:0000259" key="2">
    <source>
        <dbReference type="PROSITE" id="PS50404"/>
    </source>
</evidence>
<dbReference type="SUPFAM" id="SSF52833">
    <property type="entry name" value="Thioredoxin-like"/>
    <property type="match status" value="1"/>
</dbReference>
<dbReference type="Gene3D" id="1.20.1050.10">
    <property type="match status" value="1"/>
</dbReference>
<dbReference type="AlphaFoldDB" id="A0A087SQ39"/>
<dbReference type="CDD" id="cd06071">
    <property type="entry name" value="Beach"/>
    <property type="match status" value="1"/>
</dbReference>
<dbReference type="InterPro" id="IPR040079">
    <property type="entry name" value="Glutathione_S-Trfase"/>
</dbReference>
<dbReference type="Pfam" id="PF02138">
    <property type="entry name" value="Beach"/>
    <property type="match status" value="1"/>
</dbReference>
<feature type="domain" description="BEACH" evidence="1">
    <location>
        <begin position="201"/>
        <end position="494"/>
    </location>
</feature>
<proteinExistence type="predicted"/>
<dbReference type="STRING" id="3075.A0A087SQ39"/>
<dbReference type="InterPro" id="IPR036372">
    <property type="entry name" value="BEACH_dom_sf"/>
</dbReference>
<dbReference type="InterPro" id="IPR036249">
    <property type="entry name" value="Thioredoxin-like_sf"/>
</dbReference>
<gene>
    <name evidence="4" type="ORF">F751_5408</name>
</gene>
<dbReference type="Pfam" id="PF13409">
    <property type="entry name" value="GST_N_2"/>
    <property type="match status" value="1"/>
</dbReference>
<dbReference type="InterPro" id="IPR011047">
    <property type="entry name" value="Quinoprotein_ADH-like_sf"/>
</dbReference>
<dbReference type="PROSITE" id="PS50405">
    <property type="entry name" value="GST_CTER"/>
    <property type="match status" value="1"/>
</dbReference>
<dbReference type="InterPro" id="IPR000409">
    <property type="entry name" value="BEACH_dom"/>
</dbReference>
<dbReference type="PROSITE" id="PS50404">
    <property type="entry name" value="GST_NTER"/>
    <property type="match status" value="1"/>
</dbReference>
<name>A0A087SQ39_AUXPR</name>
<evidence type="ECO:0000259" key="3">
    <source>
        <dbReference type="PROSITE" id="PS50405"/>
    </source>
</evidence>